<accession>A0A6B8M2R0</accession>
<dbReference type="Pfam" id="PF02470">
    <property type="entry name" value="MlaD"/>
    <property type="match status" value="1"/>
</dbReference>
<feature type="coiled-coil region" evidence="1">
    <location>
        <begin position="256"/>
        <end position="283"/>
    </location>
</feature>
<keyword evidence="2" id="KW-0812">Transmembrane</keyword>
<feature type="coiled-coil region" evidence="1">
    <location>
        <begin position="134"/>
        <end position="168"/>
    </location>
</feature>
<feature type="domain" description="Mce/MlaD" evidence="3">
    <location>
        <begin position="41"/>
        <end position="109"/>
    </location>
</feature>
<protein>
    <submittedName>
        <fullName evidence="4">MCE family protein</fullName>
    </submittedName>
</protein>
<dbReference type="InterPro" id="IPR003399">
    <property type="entry name" value="Mce/MlaD"/>
</dbReference>
<organism evidence="4 5">
    <name type="scientific">Methylocystis parvus</name>
    <dbReference type="NCBI Taxonomy" id="134"/>
    <lineage>
        <taxon>Bacteria</taxon>
        <taxon>Pseudomonadati</taxon>
        <taxon>Pseudomonadota</taxon>
        <taxon>Alphaproteobacteria</taxon>
        <taxon>Hyphomicrobiales</taxon>
        <taxon>Methylocystaceae</taxon>
        <taxon>Methylocystis</taxon>
    </lineage>
</organism>
<name>A0A6B8M2R0_9HYPH</name>
<feature type="transmembrane region" description="Helical" evidence="2">
    <location>
        <begin position="7"/>
        <end position="28"/>
    </location>
</feature>
<dbReference type="KEGG" id="mpar:F7D14_03410"/>
<dbReference type="PANTHER" id="PTHR36698">
    <property type="entry name" value="BLL5892 PROTEIN"/>
    <property type="match status" value="1"/>
</dbReference>
<evidence type="ECO:0000313" key="4">
    <source>
        <dbReference type="EMBL" id="QGM96625.1"/>
    </source>
</evidence>
<evidence type="ECO:0000313" key="5">
    <source>
        <dbReference type="Proteomes" id="UP000422569"/>
    </source>
</evidence>
<dbReference type="AlphaFoldDB" id="A0A6B8M2R0"/>
<keyword evidence="2" id="KW-1133">Transmembrane helix</keyword>
<keyword evidence="2" id="KW-0472">Membrane</keyword>
<gene>
    <name evidence="4" type="ORF">F7D14_03410</name>
</gene>
<evidence type="ECO:0000256" key="2">
    <source>
        <dbReference type="SAM" id="Phobius"/>
    </source>
</evidence>
<sequence length="301" mass="32326">METRANYALIGAFTLAAIFAAFGFVYWFSGPSQTGKQDVYQIVFSGSVSGLSRGSSVLFNGVKVGEVTHLAISEKDPSKVDVLVRIDERTPVKTNTRARLETRGFTGVADVLLVGGTPGAPDLVAAEGQKYPQIQAERSEIQNLLGNVQNLSTKAAEVLVKLDKLLDENKDTISGTLKNAETFTKTLADNSNNISAFIKDASEAAHSLKPVAARLDSFLAAGEKTIKAIDPRQLKAITGNVASASNSLKSFSATGLKQYEQLAVDARKAIDTLDQAIKSIERDPSQFIWGPSQTTPEYRGR</sequence>
<evidence type="ECO:0000259" key="3">
    <source>
        <dbReference type="Pfam" id="PF02470"/>
    </source>
</evidence>
<dbReference type="Proteomes" id="UP000422569">
    <property type="component" value="Chromosome"/>
</dbReference>
<keyword evidence="5" id="KW-1185">Reference proteome</keyword>
<dbReference type="PANTHER" id="PTHR36698:SF2">
    <property type="entry name" value="MCE_MLAD DOMAIN-CONTAINING PROTEIN"/>
    <property type="match status" value="1"/>
</dbReference>
<dbReference type="EMBL" id="CP044331">
    <property type="protein sequence ID" value="QGM96625.1"/>
    <property type="molecule type" value="Genomic_DNA"/>
</dbReference>
<evidence type="ECO:0000256" key="1">
    <source>
        <dbReference type="SAM" id="Coils"/>
    </source>
</evidence>
<keyword evidence="1" id="KW-0175">Coiled coil</keyword>
<proteinExistence type="predicted"/>
<dbReference type="RefSeq" id="WP_016920649.1">
    <property type="nucleotide sequence ID" value="NZ_CP044331.1"/>
</dbReference>
<reference evidence="4 5" key="1">
    <citation type="submission" date="2019-09" db="EMBL/GenBank/DDBJ databases">
        <title>Isolation and complete genome sequencing of Methylocystis species.</title>
        <authorList>
            <person name="Rumah B.L."/>
            <person name="Stead C.E."/>
            <person name="Stevens B.C."/>
            <person name="Minton N.P."/>
            <person name="Grosse-Honebrink A."/>
            <person name="Zhang Y."/>
        </authorList>
    </citation>
    <scope>NUCLEOTIDE SEQUENCE [LARGE SCALE GENOMIC DNA]</scope>
    <source>
        <strain evidence="4 5">BRCS2</strain>
    </source>
</reference>